<dbReference type="AlphaFoldDB" id="S6BKG7"/>
<evidence type="ECO:0000313" key="2">
    <source>
        <dbReference type="EMBL" id="BAN64357.1"/>
    </source>
</evidence>
<feature type="signal peptide" evidence="1">
    <location>
        <begin position="1"/>
        <end position="25"/>
    </location>
</feature>
<name>S6BKG7_BABBO</name>
<protein>
    <submittedName>
        <fullName evidence="2">Uncharacterized protein</fullName>
    </submittedName>
</protein>
<organism evidence="2">
    <name type="scientific">Babesia bovis</name>
    <dbReference type="NCBI Taxonomy" id="5865"/>
    <lineage>
        <taxon>Eukaryota</taxon>
        <taxon>Sar</taxon>
        <taxon>Alveolata</taxon>
        <taxon>Apicomplexa</taxon>
        <taxon>Aconoidasida</taxon>
        <taxon>Piroplasmida</taxon>
        <taxon>Babesiidae</taxon>
        <taxon>Babesia</taxon>
    </lineage>
</organism>
<proteinExistence type="evidence at transcript level"/>
<evidence type="ECO:0000256" key="1">
    <source>
        <dbReference type="SAM" id="SignalP"/>
    </source>
</evidence>
<dbReference type="EMBL" id="AK440563">
    <property type="protein sequence ID" value="BAN64357.1"/>
    <property type="molecule type" value="mRNA"/>
</dbReference>
<reference evidence="2" key="1">
    <citation type="journal article" date="2014" name="BMC Genomics">
        <title>The Babesia bovis gene and promoter model: an update from full-length EST analysis.</title>
        <authorList>
            <person name="Yamagishi J."/>
            <person name="Wakaguri H."/>
            <person name="Yokoyama N."/>
            <person name="Yamashita R."/>
            <person name="Suzuki Y."/>
            <person name="Xuan X."/>
            <person name="Igarashi I."/>
        </authorList>
    </citation>
    <scope>NUCLEOTIDE SEQUENCE</scope>
    <source>
        <strain evidence="2">Texas</strain>
    </source>
</reference>
<feature type="chain" id="PRO_5004536925" evidence="1">
    <location>
        <begin position="26"/>
        <end position="145"/>
    </location>
</feature>
<sequence>MHWIYSSIRIFVALSWLFARHRTVAEEQPLEELSQEDDLSSLPECKTVLAPDSAALTYCLNGSTCRVGKGSGKYAQIVCDCSTIATKDVFYAGPKCATKVRRKYRVQQAFNFDSTLQVINTCLIEDVLGMNQWKNDVTSVGHLPI</sequence>
<keyword evidence="1" id="KW-0732">Signal</keyword>
<dbReference type="VEuPathDB" id="PiroplasmaDB:BBOV_III007235"/>
<accession>S6BKG7</accession>